<accession>A0A9P6ZNQ0</accession>
<sequence>MLKCPMLDIRANNIPYFADVQPWAAKLASLAIKWNAVVVVHHGDYFMKSQSPKNRARINVMIQEFESPGCICLWPSVLTDKQQTLLRPLFATIEFPYLDWAARHQRWLQLFDRDNLAATFSGGKHASVPNVRDIEMWTFLREIAEISWYNLDGADIENFTSLARNFAEGQDPTLQHVKAVLKARAVPLSLRSKVARFFRAL</sequence>
<evidence type="ECO:0000313" key="1">
    <source>
        <dbReference type="EMBL" id="KAG1773700.1"/>
    </source>
</evidence>
<reference evidence="1" key="1">
    <citation type="journal article" date="2020" name="New Phytol.">
        <title>Comparative genomics reveals dynamic genome evolution in host specialist ectomycorrhizal fungi.</title>
        <authorList>
            <person name="Lofgren L.A."/>
            <person name="Nguyen N.H."/>
            <person name="Vilgalys R."/>
            <person name="Ruytinx J."/>
            <person name="Liao H.L."/>
            <person name="Branco S."/>
            <person name="Kuo A."/>
            <person name="LaButti K."/>
            <person name="Lipzen A."/>
            <person name="Andreopoulos W."/>
            <person name="Pangilinan J."/>
            <person name="Riley R."/>
            <person name="Hundley H."/>
            <person name="Na H."/>
            <person name="Barry K."/>
            <person name="Grigoriev I.V."/>
            <person name="Stajich J.E."/>
            <person name="Kennedy P.G."/>
        </authorList>
    </citation>
    <scope>NUCLEOTIDE SEQUENCE</scope>
    <source>
        <strain evidence="1">DOB743</strain>
    </source>
</reference>
<dbReference type="Proteomes" id="UP000714275">
    <property type="component" value="Unassembled WGS sequence"/>
</dbReference>
<evidence type="ECO:0000313" key="2">
    <source>
        <dbReference type="Proteomes" id="UP000714275"/>
    </source>
</evidence>
<dbReference type="EMBL" id="JABBWD010000046">
    <property type="protein sequence ID" value="KAG1773700.1"/>
    <property type="molecule type" value="Genomic_DNA"/>
</dbReference>
<keyword evidence="2" id="KW-1185">Reference proteome</keyword>
<name>A0A9P6ZNQ0_9AGAM</name>
<dbReference type="AlphaFoldDB" id="A0A9P6ZNQ0"/>
<proteinExistence type="predicted"/>
<organism evidence="1 2">
    <name type="scientific">Suillus placidus</name>
    <dbReference type="NCBI Taxonomy" id="48579"/>
    <lineage>
        <taxon>Eukaryota</taxon>
        <taxon>Fungi</taxon>
        <taxon>Dikarya</taxon>
        <taxon>Basidiomycota</taxon>
        <taxon>Agaricomycotina</taxon>
        <taxon>Agaricomycetes</taxon>
        <taxon>Agaricomycetidae</taxon>
        <taxon>Boletales</taxon>
        <taxon>Suillineae</taxon>
        <taxon>Suillaceae</taxon>
        <taxon>Suillus</taxon>
    </lineage>
</organism>
<protein>
    <submittedName>
        <fullName evidence="1">Uncharacterized protein</fullName>
    </submittedName>
</protein>
<comment type="caution">
    <text evidence="1">The sequence shown here is derived from an EMBL/GenBank/DDBJ whole genome shotgun (WGS) entry which is preliminary data.</text>
</comment>
<dbReference type="OrthoDB" id="2617591at2759"/>
<gene>
    <name evidence="1" type="ORF">EV702DRAFT_1243021</name>
</gene>